<dbReference type="PANTHER" id="PTHR47036">
    <property type="entry name" value="COBALT-FACTOR III C(17)-METHYLTRANSFERASE-RELATED"/>
    <property type="match status" value="1"/>
</dbReference>
<dbReference type="InterPro" id="IPR006363">
    <property type="entry name" value="Cbl_synth_CobJ/CibH_dom"/>
</dbReference>
<reference evidence="7" key="1">
    <citation type="submission" date="2020-07" db="EMBL/GenBank/DDBJ databases">
        <title>Koleobacter methoxysyntrophicus gen. nov., sp. nov., a novel anaerobic bacterium isolated from deep subsurface oil field and proposal of Koleobacterales ord. nov. in the phylum Firmicutes.</title>
        <authorList>
            <person name="Sakamoto S."/>
            <person name="Tamaki H."/>
        </authorList>
    </citation>
    <scope>NUCLEOTIDE SEQUENCE</scope>
    <source>
        <strain evidence="7">NRmbB1</strain>
    </source>
</reference>
<dbReference type="InterPro" id="IPR051810">
    <property type="entry name" value="Precorrin_MeTrfase"/>
</dbReference>
<organism evidence="7 8">
    <name type="scientific">Koleobacter methoxysyntrophicus</name>
    <dbReference type="NCBI Taxonomy" id="2751313"/>
    <lineage>
        <taxon>Bacteria</taxon>
        <taxon>Bacillati</taxon>
        <taxon>Bacillota</taxon>
        <taxon>Clostridia</taxon>
        <taxon>Koleobacterales</taxon>
        <taxon>Koleobacteraceae</taxon>
        <taxon>Koleobacter</taxon>
    </lineage>
</organism>
<dbReference type="SUPFAM" id="SSF53790">
    <property type="entry name" value="Tetrapyrrole methylase"/>
    <property type="match status" value="1"/>
</dbReference>
<dbReference type="AlphaFoldDB" id="A0A8A0RP76"/>
<dbReference type="EMBL" id="CP059066">
    <property type="protein sequence ID" value="QSQ09380.1"/>
    <property type="molecule type" value="Genomic_DNA"/>
</dbReference>
<dbReference type="PANTHER" id="PTHR47036:SF1">
    <property type="entry name" value="COBALT-FACTOR III C(17)-METHYLTRANSFERASE-RELATED"/>
    <property type="match status" value="1"/>
</dbReference>
<protein>
    <submittedName>
        <fullName evidence="7">Putative cobalt-factor III C(17)-methyltransferase</fullName>
        <ecNumber evidence="7">2.1.1.-</ecNumber>
    </submittedName>
</protein>
<accession>A0A8A0RP76</accession>
<dbReference type="Proteomes" id="UP000662904">
    <property type="component" value="Chromosome"/>
</dbReference>
<dbReference type="Gene3D" id="3.30.950.10">
    <property type="entry name" value="Methyltransferase, Cobalt-precorrin-4 Transmethylase, Domain 2"/>
    <property type="match status" value="1"/>
</dbReference>
<dbReference type="GO" id="GO:0009236">
    <property type="term" value="P:cobalamin biosynthetic process"/>
    <property type="evidence" value="ECO:0007669"/>
    <property type="project" value="UniProtKB-UniPathway"/>
</dbReference>
<dbReference type="InterPro" id="IPR014777">
    <property type="entry name" value="4pyrrole_Mease_sub1"/>
</dbReference>
<keyword evidence="5" id="KW-0949">S-adenosyl-L-methionine</keyword>
<dbReference type="GO" id="GO:0008168">
    <property type="term" value="F:methyltransferase activity"/>
    <property type="evidence" value="ECO:0007669"/>
    <property type="project" value="UniProtKB-KW"/>
</dbReference>
<evidence type="ECO:0000259" key="6">
    <source>
        <dbReference type="Pfam" id="PF00590"/>
    </source>
</evidence>
<evidence type="ECO:0000256" key="3">
    <source>
        <dbReference type="ARBA" id="ARBA00022603"/>
    </source>
</evidence>
<keyword evidence="4 7" id="KW-0808">Transferase</keyword>
<dbReference type="GO" id="GO:0032259">
    <property type="term" value="P:methylation"/>
    <property type="evidence" value="ECO:0007669"/>
    <property type="project" value="UniProtKB-KW"/>
</dbReference>
<dbReference type="InterPro" id="IPR000878">
    <property type="entry name" value="4pyrrol_Mease"/>
</dbReference>
<evidence type="ECO:0000256" key="1">
    <source>
        <dbReference type="ARBA" id="ARBA00004953"/>
    </source>
</evidence>
<keyword evidence="3 7" id="KW-0489">Methyltransferase</keyword>
<evidence type="ECO:0000256" key="2">
    <source>
        <dbReference type="ARBA" id="ARBA00022573"/>
    </source>
</evidence>
<keyword evidence="8" id="KW-1185">Reference proteome</keyword>
<feature type="domain" description="Tetrapyrrole methylase" evidence="6">
    <location>
        <begin position="4"/>
        <end position="210"/>
    </location>
</feature>
<dbReference type="InterPro" id="IPR014776">
    <property type="entry name" value="4pyrrole_Mease_sub2"/>
</dbReference>
<evidence type="ECO:0000256" key="5">
    <source>
        <dbReference type="ARBA" id="ARBA00022691"/>
    </source>
</evidence>
<keyword evidence="2" id="KW-0169">Cobalamin biosynthesis</keyword>
<dbReference type="KEGG" id="kme:H0A61_01743"/>
<gene>
    <name evidence="7" type="primary">cbiH</name>
    <name evidence="7" type="ORF">H0A61_01743</name>
</gene>
<dbReference type="CDD" id="cd11646">
    <property type="entry name" value="Precorrin_3B_C17_MT"/>
    <property type="match status" value="1"/>
</dbReference>
<sequence length="244" mass="26964">MKGKLYIVGLGPGGKGDMTLRAVKAIEDSDIIVGYTTYVNLIREMIRDKRVITTGMRRERERCEKAVFCAERGNRVCIVSSGDPGVYGMAGLVLEIIAKQNSKIEVEIIPGVTSATAGGALLGAPLINDFAVISLSDLLTPWDVIQQRIRAAARSDFVIVLYNPMSKKRRKHIEKAREIILNCRKPETPVGIVKNIGREGETVIVTDLQHMLEYQIDMVTTVIIGNSSTFAENDRMITPRGYEV</sequence>
<comment type="pathway">
    <text evidence="1">Cofactor biosynthesis; adenosylcobalamin biosynthesis.</text>
</comment>
<dbReference type="NCBIfam" id="TIGR01466">
    <property type="entry name" value="cobJ_cbiH"/>
    <property type="match status" value="1"/>
</dbReference>
<dbReference type="Gene3D" id="3.40.1010.10">
    <property type="entry name" value="Cobalt-precorrin-4 Transmethylase, Domain 1"/>
    <property type="match status" value="1"/>
</dbReference>
<dbReference type="InterPro" id="IPR035996">
    <property type="entry name" value="4pyrrol_Methylase_sf"/>
</dbReference>
<dbReference type="EC" id="2.1.1.-" evidence="7"/>
<evidence type="ECO:0000313" key="7">
    <source>
        <dbReference type="EMBL" id="QSQ09380.1"/>
    </source>
</evidence>
<proteinExistence type="predicted"/>
<dbReference type="RefSeq" id="WP_206706739.1">
    <property type="nucleotide sequence ID" value="NZ_CP059066.1"/>
</dbReference>
<dbReference type="Pfam" id="PF00590">
    <property type="entry name" value="TP_methylase"/>
    <property type="match status" value="1"/>
</dbReference>
<evidence type="ECO:0000313" key="8">
    <source>
        <dbReference type="Proteomes" id="UP000662904"/>
    </source>
</evidence>
<evidence type="ECO:0000256" key="4">
    <source>
        <dbReference type="ARBA" id="ARBA00022679"/>
    </source>
</evidence>
<dbReference type="UniPathway" id="UPA00148"/>
<name>A0A8A0RP76_9FIRM</name>